<dbReference type="OrthoDB" id="8481752at2"/>
<dbReference type="RefSeq" id="WP_058249558.1">
    <property type="nucleotide sequence ID" value="NZ_CYSE01000019.1"/>
</dbReference>
<evidence type="ECO:0000313" key="3">
    <source>
        <dbReference type="Proteomes" id="UP000054935"/>
    </source>
</evidence>
<organism evidence="2 3">
    <name type="scientific">Tropicibacter naphthalenivorans</name>
    <dbReference type="NCBI Taxonomy" id="441103"/>
    <lineage>
        <taxon>Bacteria</taxon>
        <taxon>Pseudomonadati</taxon>
        <taxon>Pseudomonadota</taxon>
        <taxon>Alphaproteobacteria</taxon>
        <taxon>Rhodobacterales</taxon>
        <taxon>Roseobacteraceae</taxon>
        <taxon>Tropicibacter</taxon>
    </lineage>
</organism>
<dbReference type="AlphaFoldDB" id="A0A0P1H3T0"/>
<evidence type="ECO:0000313" key="2">
    <source>
        <dbReference type="EMBL" id="CUH82670.1"/>
    </source>
</evidence>
<keyword evidence="3" id="KW-1185">Reference proteome</keyword>
<dbReference type="Pfam" id="PF20697">
    <property type="entry name" value="NTase-conflict"/>
    <property type="match status" value="1"/>
</dbReference>
<feature type="domain" description="Pol beta superfamily nucleotidyltransferase in conflict systems" evidence="1">
    <location>
        <begin position="12"/>
        <end position="268"/>
    </location>
</feature>
<name>A0A0P1H3T0_9RHOB</name>
<reference evidence="2 3" key="1">
    <citation type="submission" date="2015-09" db="EMBL/GenBank/DDBJ databases">
        <authorList>
            <consortium name="Swine Surveillance"/>
        </authorList>
    </citation>
    <scope>NUCLEOTIDE SEQUENCE [LARGE SCALE GENOMIC DNA]</scope>
    <source>
        <strain evidence="2 3">CECT 7648</strain>
    </source>
</reference>
<dbReference type="Proteomes" id="UP000054935">
    <property type="component" value="Unassembled WGS sequence"/>
</dbReference>
<gene>
    <name evidence="2" type="ORF">TRN7648_04213</name>
</gene>
<accession>A0A0P1H3T0</accession>
<protein>
    <recommendedName>
        <fullName evidence="1">Pol beta superfamily nucleotidyltransferase in conflict systems domain-containing protein</fullName>
    </recommendedName>
</protein>
<dbReference type="InterPro" id="IPR049153">
    <property type="entry name" value="NTase-conflict"/>
</dbReference>
<dbReference type="EMBL" id="CYSE01000019">
    <property type="protein sequence ID" value="CUH82670.1"/>
    <property type="molecule type" value="Genomic_DNA"/>
</dbReference>
<sequence length="398" mass="44279">MSNQQISDVKLLLQKWGREVCGDLDPSGIYCFGSLIYQDGAQFNDGSDVDLLVTMPEIPDGIERANWLERLLEHKTRLEDDLGKLLRRRDRSALICSVVAVTPLEIAADLHKGGSPAFFSENNFLNLDTGAVEIGVAGAGTQPIAERLVGECVKFTQNFRNQYLGVNALGDERLEPFTDPTDAAPKQCMRHAAMVRFLEDDGDGDPGAEYDVDIGANRLTVLLDERRGQLRDLVARYGSRRGGRTARAPLSSKDQLLLAELVFDAAVRVEAKPAATEAAPKKPSTHGAHSTVTFAERFASAFPGVRGVEWFNDDKAIRMRLARLLAEPLEFEDSTPFWWSRGSSNLHISHYEERDGIVMINFDEMKVRRVAAVNCRLHQAFSKVPKRPIENIEFSHDV</sequence>
<evidence type="ECO:0000259" key="1">
    <source>
        <dbReference type="Pfam" id="PF20697"/>
    </source>
</evidence>
<dbReference type="InterPro" id="IPR043519">
    <property type="entry name" value="NT_sf"/>
</dbReference>
<proteinExistence type="predicted"/>
<dbReference type="SUPFAM" id="SSF81301">
    <property type="entry name" value="Nucleotidyltransferase"/>
    <property type="match status" value="1"/>
</dbReference>